<gene>
    <name evidence="2" type="ORF">ACFY35_08930</name>
</gene>
<dbReference type="Proteomes" id="UP001602245">
    <property type="component" value="Unassembled WGS sequence"/>
</dbReference>
<dbReference type="SUPFAM" id="SSF50346">
    <property type="entry name" value="PRC-barrel domain"/>
    <property type="match status" value="1"/>
</dbReference>
<reference evidence="2 3" key="1">
    <citation type="submission" date="2024-10" db="EMBL/GenBank/DDBJ databases">
        <title>The Natural Products Discovery Center: Release of the First 8490 Sequenced Strains for Exploring Actinobacteria Biosynthetic Diversity.</title>
        <authorList>
            <person name="Kalkreuter E."/>
            <person name="Kautsar S.A."/>
            <person name="Yang D."/>
            <person name="Bader C.D."/>
            <person name="Teijaro C.N."/>
            <person name="Fluegel L."/>
            <person name="Davis C.M."/>
            <person name="Simpson J.R."/>
            <person name="Lauterbach L."/>
            <person name="Steele A.D."/>
            <person name="Gui C."/>
            <person name="Meng S."/>
            <person name="Li G."/>
            <person name="Viehrig K."/>
            <person name="Ye F."/>
            <person name="Su P."/>
            <person name="Kiefer A.F."/>
            <person name="Nichols A."/>
            <person name="Cepeda A.J."/>
            <person name="Yan W."/>
            <person name="Fan B."/>
            <person name="Jiang Y."/>
            <person name="Adhikari A."/>
            <person name="Zheng C.-J."/>
            <person name="Schuster L."/>
            <person name="Cowan T.M."/>
            <person name="Smanski M.J."/>
            <person name="Chevrette M.G."/>
            <person name="De Carvalho L.P.S."/>
            <person name="Shen B."/>
        </authorList>
    </citation>
    <scope>NUCLEOTIDE SEQUENCE [LARGE SCALE GENOMIC DNA]</scope>
    <source>
        <strain evidence="2 3">NPDC000087</strain>
    </source>
</reference>
<protein>
    <submittedName>
        <fullName evidence="2">PRC-barrel domain-containing protein</fullName>
    </submittedName>
</protein>
<evidence type="ECO:0000313" key="3">
    <source>
        <dbReference type="Proteomes" id="UP001602245"/>
    </source>
</evidence>
<comment type="caution">
    <text evidence="2">The sequence shown here is derived from an EMBL/GenBank/DDBJ whole genome shotgun (WGS) entry which is preliminary data.</text>
</comment>
<feature type="domain" description="PRC-barrel" evidence="1">
    <location>
        <begin position="10"/>
        <end position="75"/>
    </location>
</feature>
<keyword evidence="3" id="KW-1185">Reference proteome</keyword>
<dbReference type="RefSeq" id="WP_020518387.1">
    <property type="nucleotide sequence ID" value="NZ_JBIAZU010000002.1"/>
</dbReference>
<dbReference type="InterPro" id="IPR011033">
    <property type="entry name" value="PRC_barrel-like_sf"/>
</dbReference>
<proteinExistence type="predicted"/>
<organism evidence="2 3">
    <name type="scientific">Paractinoplanes globisporus</name>
    <dbReference type="NCBI Taxonomy" id="113565"/>
    <lineage>
        <taxon>Bacteria</taxon>
        <taxon>Bacillati</taxon>
        <taxon>Actinomycetota</taxon>
        <taxon>Actinomycetes</taxon>
        <taxon>Micromonosporales</taxon>
        <taxon>Micromonosporaceae</taxon>
        <taxon>Paractinoplanes</taxon>
    </lineage>
</organism>
<sequence>MIARSDLEYLNGADVYSPSGSKIGSAGQVHFDDRTGEPEWVSVRTGLFGRKEFLVPLGEATLVDERIEVPFDKDRVKGAPPIDADRDLSPADEEELYTYYGLSHGAGRLGRAPITGDAVTGEVRTQPINYHVDGGTANGKHRSS</sequence>
<dbReference type="Pfam" id="PF05239">
    <property type="entry name" value="PRC"/>
    <property type="match status" value="1"/>
</dbReference>
<dbReference type="InterPro" id="IPR014747">
    <property type="entry name" value="Bac_photo_RC_H_C"/>
</dbReference>
<dbReference type="Gene3D" id="3.90.50.10">
    <property type="entry name" value="Photosynthetic Reaction Center, subunit H, domain 2"/>
    <property type="match status" value="1"/>
</dbReference>
<dbReference type="EMBL" id="JBIAZU010000002">
    <property type="protein sequence ID" value="MFF5289549.1"/>
    <property type="molecule type" value="Genomic_DNA"/>
</dbReference>
<accession>A0ABW6W8C8</accession>
<name>A0ABW6W8C8_9ACTN</name>
<evidence type="ECO:0000259" key="1">
    <source>
        <dbReference type="Pfam" id="PF05239"/>
    </source>
</evidence>
<dbReference type="InterPro" id="IPR027275">
    <property type="entry name" value="PRC-brl_dom"/>
</dbReference>
<evidence type="ECO:0000313" key="2">
    <source>
        <dbReference type="EMBL" id="MFF5289549.1"/>
    </source>
</evidence>